<gene>
    <name evidence="13" type="ORF">ACFPN2_09850</name>
</gene>
<keyword evidence="7 8" id="KW-0998">Cell outer membrane</keyword>
<evidence type="ECO:0000313" key="13">
    <source>
        <dbReference type="EMBL" id="MFC4309383.1"/>
    </source>
</evidence>
<evidence type="ECO:0000259" key="12">
    <source>
        <dbReference type="Pfam" id="PF07715"/>
    </source>
</evidence>
<dbReference type="PROSITE" id="PS52016">
    <property type="entry name" value="TONB_DEPENDENT_REC_3"/>
    <property type="match status" value="1"/>
</dbReference>
<dbReference type="Gene3D" id="2.40.170.20">
    <property type="entry name" value="TonB-dependent receptor, beta-barrel domain"/>
    <property type="match status" value="1"/>
</dbReference>
<comment type="similarity">
    <text evidence="8 9">Belongs to the TonB-dependent receptor family.</text>
</comment>
<keyword evidence="13" id="KW-0675">Receptor</keyword>
<evidence type="ECO:0000256" key="7">
    <source>
        <dbReference type="ARBA" id="ARBA00023237"/>
    </source>
</evidence>
<feature type="domain" description="TonB-dependent receptor-like beta-barrel" evidence="11">
    <location>
        <begin position="477"/>
        <end position="916"/>
    </location>
</feature>
<evidence type="ECO:0000256" key="8">
    <source>
        <dbReference type="PROSITE-ProRule" id="PRU01360"/>
    </source>
</evidence>
<dbReference type="EMBL" id="JBHSDU010000003">
    <property type="protein sequence ID" value="MFC4309383.1"/>
    <property type="molecule type" value="Genomic_DNA"/>
</dbReference>
<evidence type="ECO:0000256" key="2">
    <source>
        <dbReference type="ARBA" id="ARBA00022448"/>
    </source>
</evidence>
<dbReference type="Gene3D" id="2.170.130.10">
    <property type="entry name" value="TonB-dependent receptor, plug domain"/>
    <property type="match status" value="1"/>
</dbReference>
<feature type="domain" description="TonB-dependent receptor plug" evidence="12">
    <location>
        <begin position="154"/>
        <end position="260"/>
    </location>
</feature>
<feature type="chain" id="PRO_5045495642" evidence="10">
    <location>
        <begin position="21"/>
        <end position="954"/>
    </location>
</feature>
<dbReference type="Pfam" id="PF00593">
    <property type="entry name" value="TonB_dep_Rec_b-barrel"/>
    <property type="match status" value="1"/>
</dbReference>
<proteinExistence type="inferred from homology"/>
<evidence type="ECO:0000256" key="9">
    <source>
        <dbReference type="RuleBase" id="RU003357"/>
    </source>
</evidence>
<evidence type="ECO:0000256" key="6">
    <source>
        <dbReference type="ARBA" id="ARBA00023136"/>
    </source>
</evidence>
<dbReference type="CDD" id="cd01347">
    <property type="entry name" value="ligand_gated_channel"/>
    <property type="match status" value="1"/>
</dbReference>
<keyword evidence="10" id="KW-0732">Signal</keyword>
<dbReference type="Proteomes" id="UP001595904">
    <property type="component" value="Unassembled WGS sequence"/>
</dbReference>
<evidence type="ECO:0000313" key="14">
    <source>
        <dbReference type="Proteomes" id="UP001595904"/>
    </source>
</evidence>
<comment type="subcellular location">
    <subcellularLocation>
        <location evidence="1 8">Cell outer membrane</location>
        <topology evidence="1 8">Multi-pass membrane protein</topology>
    </subcellularLocation>
</comment>
<reference evidence="14" key="1">
    <citation type="journal article" date="2019" name="Int. J. Syst. Evol. Microbiol.">
        <title>The Global Catalogue of Microorganisms (GCM) 10K type strain sequencing project: providing services to taxonomists for standard genome sequencing and annotation.</title>
        <authorList>
            <consortium name="The Broad Institute Genomics Platform"/>
            <consortium name="The Broad Institute Genome Sequencing Center for Infectious Disease"/>
            <person name="Wu L."/>
            <person name="Ma J."/>
        </authorList>
    </citation>
    <scope>NUCLEOTIDE SEQUENCE [LARGE SCALE GENOMIC DNA]</scope>
    <source>
        <strain evidence="14">CGMCC 1.10759</strain>
    </source>
</reference>
<dbReference type="RefSeq" id="WP_380596437.1">
    <property type="nucleotide sequence ID" value="NZ_JBHSDU010000003.1"/>
</dbReference>
<comment type="caution">
    <text evidence="13">The sequence shown here is derived from an EMBL/GenBank/DDBJ whole genome shotgun (WGS) entry which is preliminary data.</text>
</comment>
<evidence type="ECO:0000256" key="3">
    <source>
        <dbReference type="ARBA" id="ARBA00022452"/>
    </source>
</evidence>
<feature type="signal peptide" evidence="10">
    <location>
        <begin position="1"/>
        <end position="20"/>
    </location>
</feature>
<evidence type="ECO:0000256" key="10">
    <source>
        <dbReference type="SAM" id="SignalP"/>
    </source>
</evidence>
<dbReference type="Gene3D" id="3.55.50.30">
    <property type="match status" value="1"/>
</dbReference>
<dbReference type="InterPro" id="IPR037066">
    <property type="entry name" value="Plug_dom_sf"/>
</dbReference>
<keyword evidence="4 8" id="KW-0812">Transmembrane</keyword>
<keyword evidence="3 8" id="KW-1134">Transmembrane beta strand</keyword>
<name>A0ABV8SS32_9GAMM</name>
<keyword evidence="6 8" id="KW-0472">Membrane</keyword>
<keyword evidence="5 9" id="KW-0798">TonB box</keyword>
<organism evidence="13 14">
    <name type="scientific">Steroidobacter flavus</name>
    <dbReference type="NCBI Taxonomy" id="1842136"/>
    <lineage>
        <taxon>Bacteria</taxon>
        <taxon>Pseudomonadati</taxon>
        <taxon>Pseudomonadota</taxon>
        <taxon>Gammaproteobacteria</taxon>
        <taxon>Steroidobacterales</taxon>
        <taxon>Steroidobacteraceae</taxon>
        <taxon>Steroidobacter</taxon>
    </lineage>
</organism>
<dbReference type="InterPro" id="IPR012910">
    <property type="entry name" value="Plug_dom"/>
</dbReference>
<dbReference type="InterPro" id="IPR036942">
    <property type="entry name" value="Beta-barrel_TonB_sf"/>
</dbReference>
<dbReference type="PANTHER" id="PTHR47234">
    <property type="match status" value="1"/>
</dbReference>
<dbReference type="InterPro" id="IPR000531">
    <property type="entry name" value="Beta-barrel_TonB"/>
</dbReference>
<dbReference type="Pfam" id="PF07715">
    <property type="entry name" value="Plug"/>
    <property type="match status" value="1"/>
</dbReference>
<sequence length="954" mass="103873">MPRRLLLGPLLLLLAATAVAENESRLQQFEFDIPRTTRVMALHELSRQADLLVAYLSSDDAEEVGLVGPVKGLLTVDQVLSVILRSSSLTSRWIEDSMVSVEPRPRSDVSTGLPGDAVARTLPHSTDVDPLRLEPEEVLVLGWPLRDLTLSVPPVVVMERDDLDAIAAPTLADALKYISQSAYSRPEGYRTSGAQYAEMRGLGPDTALVLINGRRALPSANSLSSSAFDLNTIPVTAVERIEFLLDSAAAAYGSDAIGGVINIVLRDKVAEPTLELRYGEAEGGAEQERVTFSAGVNKDRYHGAVVFDYFNIGGLLGDERALWRDQDFRRYGGRDHRSLVSSPGNVSSVTGNLPGLSSNVAGVPLDGSDFTATAGQPNLESLLRFSSIVPEATRRTITAMGTARLADRISATGELLYVNRESTYYFSPPVLAGMPVSASNPYNPFGTTVLVNRLLTEYPSQSQSVDSDLLRWAVALRGDWGRWNWELSALRSDEQATTGLDHAVDLVAAMRALSNPDPAQALNPFSAGPIGNKDLLDSLLLPRDVDEFSSGGQQFAGFVQGPIWFLPAGPLTTVLGAEWRNESMRASNEAAGTFDHDRDVTSGFAQLRVPLISDQLHTAVPGLHELTLTAGSRWDNYSEFGHVLRSQLGLLWKPNRDFSVRVSGGSSFRPPSLYEMYLPKISAVSRVTDPVRHELATVLFTMGGNNELEPATARSLTAGVVFSPDSAYNWNVSADWWRIDMKNRVVSVPPQVMLANEVLFHDRIGRDPVTGVLRTIDSSRINVGGVKAAGVDFAVKADFLTDFGRFTPELQATWFDRFDSTDVPGQAPVARVDLASELGTILDWRAILSLKWKRGPVGGAVFARYTPSYDDAVAGVRTGRTVAAQTLFDLQGSLDLGMVYGRESWLEGLKFWVGAINVLDAKPSFADVGDAAGFDSSQSELKERTYYMRLEKKF</sequence>
<keyword evidence="14" id="KW-1185">Reference proteome</keyword>
<protein>
    <submittedName>
        <fullName evidence="13">TonB-dependent receptor</fullName>
    </submittedName>
</protein>
<evidence type="ECO:0000256" key="1">
    <source>
        <dbReference type="ARBA" id="ARBA00004571"/>
    </source>
</evidence>
<dbReference type="SUPFAM" id="SSF56935">
    <property type="entry name" value="Porins"/>
    <property type="match status" value="1"/>
</dbReference>
<evidence type="ECO:0000256" key="4">
    <source>
        <dbReference type="ARBA" id="ARBA00022692"/>
    </source>
</evidence>
<evidence type="ECO:0000256" key="5">
    <source>
        <dbReference type="ARBA" id="ARBA00023077"/>
    </source>
</evidence>
<evidence type="ECO:0000259" key="11">
    <source>
        <dbReference type="Pfam" id="PF00593"/>
    </source>
</evidence>
<dbReference type="PANTHER" id="PTHR47234:SF2">
    <property type="entry name" value="TONB-DEPENDENT RECEPTOR"/>
    <property type="match status" value="1"/>
</dbReference>
<dbReference type="InterPro" id="IPR039426">
    <property type="entry name" value="TonB-dep_rcpt-like"/>
</dbReference>
<keyword evidence="2 8" id="KW-0813">Transport</keyword>
<accession>A0ABV8SS32</accession>